<accession>K6Y9W8</accession>
<gene>
    <name evidence="2" type="ORF">GPAL_2685</name>
</gene>
<dbReference type="Proteomes" id="UP000006251">
    <property type="component" value="Unassembled WGS sequence"/>
</dbReference>
<dbReference type="RefSeq" id="WP_006012634.1">
    <property type="nucleotide sequence ID" value="NZ_AUAV01000011.1"/>
</dbReference>
<evidence type="ECO:0008006" key="4">
    <source>
        <dbReference type="Google" id="ProtNLM"/>
    </source>
</evidence>
<evidence type="ECO:0000313" key="3">
    <source>
        <dbReference type="Proteomes" id="UP000006251"/>
    </source>
</evidence>
<dbReference type="InterPro" id="IPR020010">
    <property type="entry name" value="CHP03503"/>
</dbReference>
<dbReference type="STRING" id="1121922.GCA_000428905_02102"/>
<evidence type="ECO:0000313" key="2">
    <source>
        <dbReference type="EMBL" id="GAC29539.1"/>
    </source>
</evidence>
<keyword evidence="1" id="KW-1133">Transmembrane helix</keyword>
<dbReference type="EMBL" id="BAEQ01000045">
    <property type="protein sequence ID" value="GAC29539.1"/>
    <property type="molecule type" value="Genomic_DNA"/>
</dbReference>
<evidence type="ECO:0000256" key="1">
    <source>
        <dbReference type="SAM" id="Phobius"/>
    </source>
</evidence>
<proteinExistence type="predicted"/>
<keyword evidence="1" id="KW-0812">Transmembrane</keyword>
<dbReference type="OrthoDB" id="798937at2"/>
<keyword evidence="1" id="KW-0472">Membrane</keyword>
<dbReference type="AlphaFoldDB" id="K6Y9W8"/>
<name>K6Y9W8_9ALTE</name>
<keyword evidence="3" id="KW-1185">Reference proteome</keyword>
<dbReference type="NCBIfam" id="TIGR03503">
    <property type="entry name" value="TIGR03503 family protein"/>
    <property type="match status" value="1"/>
</dbReference>
<organism evidence="2 3">
    <name type="scientific">Brumicola pallidula DSM 14239 = ACAM 615</name>
    <dbReference type="NCBI Taxonomy" id="1121922"/>
    <lineage>
        <taxon>Bacteria</taxon>
        <taxon>Pseudomonadati</taxon>
        <taxon>Pseudomonadota</taxon>
        <taxon>Gammaproteobacteria</taxon>
        <taxon>Alteromonadales</taxon>
        <taxon>Alteromonadaceae</taxon>
        <taxon>Brumicola</taxon>
    </lineage>
</organism>
<comment type="caution">
    <text evidence="2">The sequence shown here is derived from an EMBL/GenBank/DDBJ whole genome shotgun (WGS) entry which is preliminary data.</text>
</comment>
<feature type="transmembrane region" description="Helical" evidence="1">
    <location>
        <begin position="396"/>
        <end position="418"/>
    </location>
</feature>
<protein>
    <recommendedName>
        <fullName evidence="4">TIGR03503 family protein</fullName>
    </recommendedName>
</protein>
<sequence length="457" mass="51290">MFVPKIHAQEDRSPERDLLLQNPAKEIPPLKRDTPPIVPLGTDFQNSVLLLNNRFRVDSDVDEVTMVFFRDRGSAPVVLVRPDGSKIFIENDEEDPNVQWYETQTYDMISIKKPMPGPWQAVGQVLEGSKVMVIADIVLDAQPIPRNIYSGEIIKQTAVLKNNGKQVDFSPFRDVVSLTIDFVSNNNPNFENFGLGTRTIARFQDNGEGLDEIAGDGVFTGQFNLSIPSGEWRPTFGIRTPLYNREQINETVILHPNPIFINVKVDETNEAEHVIMIDTDSKHIKLDSLLLDGKVTHPNGDTDNVTMTETNDLVKVIKVKNTGFGIYRIKLTAFATTADGREVIINVPEHTFVTIAPPEPEPIPTLELEVNDTSKEPAQPISMTLPIDMWTATDTVSFIIAINLFIFVFGGIGIFLVLNKRKYPNDHIILRCKLACFTLLDKLKNLRKSKLKSDAVE</sequence>
<reference evidence="3" key="1">
    <citation type="journal article" date="2014" name="Environ. Microbiol.">
        <title>Comparative genomics of the marine bacterial genus Glaciecola reveals the high degree of genomic diversity and genomic characteristic for cold adaptation.</title>
        <authorList>
            <person name="Qin Q.L."/>
            <person name="Xie B.B."/>
            <person name="Yu Y."/>
            <person name="Shu Y.L."/>
            <person name="Rong J.C."/>
            <person name="Zhang Y.J."/>
            <person name="Zhao D.L."/>
            <person name="Chen X.L."/>
            <person name="Zhang X.Y."/>
            <person name="Chen B."/>
            <person name="Zhou B.C."/>
            <person name="Zhang Y.Z."/>
        </authorList>
    </citation>
    <scope>NUCLEOTIDE SEQUENCE [LARGE SCALE GENOMIC DNA]</scope>
    <source>
        <strain evidence="3">ACAM 615</strain>
    </source>
</reference>